<dbReference type="SUPFAM" id="SSF81383">
    <property type="entry name" value="F-box domain"/>
    <property type="match status" value="1"/>
</dbReference>
<evidence type="ECO:0000313" key="2">
    <source>
        <dbReference type="EMBL" id="EWG54867.1"/>
    </source>
</evidence>
<dbReference type="Pfam" id="PF00646">
    <property type="entry name" value="F-box"/>
    <property type="match status" value="1"/>
</dbReference>
<name>W7NF23_GIBM7</name>
<dbReference type="KEGG" id="fvr:FVEG_12972"/>
<accession>W7NF23</accession>
<dbReference type="InterPro" id="IPR036047">
    <property type="entry name" value="F-box-like_dom_sf"/>
</dbReference>
<keyword evidence="3" id="KW-1185">Reference proteome</keyword>
<sequence length="244" mass="28237">MTWALGLRLPEHAAVKRARQIPWLHHAGDEFLAANPCFVSGLQDVFDSVQNTCSADDISSVVTSPNSTDIFSKPPQEIKLEILLQLDSWDIANLRLSSRTFHHLLPQSLFYHLTLRELPWLYEAWTCAPLLFFVTTTAAEQRKLGKPLYNVQMQLAGRRDWDDGSEDDAAEIARLAAEEVELAEKQRQSYRFTPVRMLDCRRTNWTRLRGELSRRLGELPGLKNRRRIWKNCQEIMDRAETIVY</sequence>
<dbReference type="GeneID" id="30070365"/>
<dbReference type="STRING" id="334819.W7NF23"/>
<dbReference type="EMBL" id="DS022262">
    <property type="protein sequence ID" value="EWG54867.1"/>
    <property type="molecule type" value="Genomic_DNA"/>
</dbReference>
<reference evidence="2 3" key="1">
    <citation type="journal article" date="2010" name="Nature">
        <title>Comparative genomics reveals mobile pathogenicity chromosomes in Fusarium.</title>
        <authorList>
            <person name="Ma L.J."/>
            <person name="van der Does H.C."/>
            <person name="Borkovich K.A."/>
            <person name="Coleman J.J."/>
            <person name="Daboussi M.J."/>
            <person name="Di Pietro A."/>
            <person name="Dufresne M."/>
            <person name="Freitag M."/>
            <person name="Grabherr M."/>
            <person name="Henrissat B."/>
            <person name="Houterman P.M."/>
            <person name="Kang S."/>
            <person name="Shim W.B."/>
            <person name="Woloshuk C."/>
            <person name="Xie X."/>
            <person name="Xu J.R."/>
            <person name="Antoniw J."/>
            <person name="Baker S.E."/>
            <person name="Bluhm B.H."/>
            <person name="Breakspear A."/>
            <person name="Brown D.W."/>
            <person name="Butchko R.A."/>
            <person name="Chapman S."/>
            <person name="Coulson R."/>
            <person name="Coutinho P.M."/>
            <person name="Danchin E.G."/>
            <person name="Diener A."/>
            <person name="Gale L.R."/>
            <person name="Gardiner D.M."/>
            <person name="Goff S."/>
            <person name="Hammond-Kosack K.E."/>
            <person name="Hilburn K."/>
            <person name="Hua-Van A."/>
            <person name="Jonkers W."/>
            <person name="Kazan K."/>
            <person name="Kodira C.D."/>
            <person name="Koehrsen M."/>
            <person name="Kumar L."/>
            <person name="Lee Y.H."/>
            <person name="Li L."/>
            <person name="Manners J.M."/>
            <person name="Miranda-Saavedra D."/>
            <person name="Mukherjee M."/>
            <person name="Park G."/>
            <person name="Park J."/>
            <person name="Park S.Y."/>
            <person name="Proctor R.H."/>
            <person name="Regev A."/>
            <person name="Ruiz-Roldan M.C."/>
            <person name="Sain D."/>
            <person name="Sakthikumar S."/>
            <person name="Sykes S."/>
            <person name="Schwartz D.C."/>
            <person name="Turgeon B.G."/>
            <person name="Wapinski I."/>
            <person name="Yoder O."/>
            <person name="Young S."/>
            <person name="Zeng Q."/>
            <person name="Zhou S."/>
            <person name="Galagan J."/>
            <person name="Cuomo C.A."/>
            <person name="Kistler H.C."/>
            <person name="Rep M."/>
        </authorList>
    </citation>
    <scope>NUCLEOTIDE SEQUENCE [LARGE SCALE GENOMIC DNA]</scope>
    <source>
        <strain evidence="3">M3125 / FGSC 7600</strain>
    </source>
</reference>
<evidence type="ECO:0000313" key="3">
    <source>
        <dbReference type="Proteomes" id="UP000009096"/>
    </source>
</evidence>
<evidence type="ECO:0000259" key="1">
    <source>
        <dbReference type="Pfam" id="PF00646"/>
    </source>
</evidence>
<protein>
    <recommendedName>
        <fullName evidence="1">F-box domain-containing protein</fullName>
    </recommendedName>
</protein>
<dbReference type="OrthoDB" id="40579at2759"/>
<organism evidence="2 3">
    <name type="scientific">Gibberella moniliformis (strain M3125 / FGSC 7600)</name>
    <name type="common">Maize ear and stalk rot fungus</name>
    <name type="synonym">Fusarium verticillioides</name>
    <dbReference type="NCBI Taxonomy" id="334819"/>
    <lineage>
        <taxon>Eukaryota</taxon>
        <taxon>Fungi</taxon>
        <taxon>Dikarya</taxon>
        <taxon>Ascomycota</taxon>
        <taxon>Pezizomycotina</taxon>
        <taxon>Sordariomycetes</taxon>
        <taxon>Hypocreomycetidae</taxon>
        <taxon>Hypocreales</taxon>
        <taxon>Nectriaceae</taxon>
        <taxon>Fusarium</taxon>
        <taxon>Fusarium fujikuroi species complex</taxon>
    </lineage>
</organism>
<gene>
    <name evidence="2" type="ORF">FVEG_12972</name>
</gene>
<dbReference type="InterPro" id="IPR001810">
    <property type="entry name" value="F-box_dom"/>
</dbReference>
<dbReference type="RefSeq" id="XP_018761058.1">
    <property type="nucleotide sequence ID" value="XM_018902355.1"/>
</dbReference>
<feature type="domain" description="F-box" evidence="1">
    <location>
        <begin position="75"/>
        <end position="111"/>
    </location>
</feature>
<dbReference type="VEuPathDB" id="FungiDB:FVEG_12972"/>
<dbReference type="Proteomes" id="UP000009096">
    <property type="component" value="Chromosome 11"/>
</dbReference>
<proteinExistence type="predicted"/>
<dbReference type="AlphaFoldDB" id="W7NF23"/>
<dbReference type="CDD" id="cd09917">
    <property type="entry name" value="F-box_SF"/>
    <property type="match status" value="1"/>
</dbReference>
<dbReference type="EMBL" id="CM000588">
    <property type="protein sequence ID" value="EWG54867.1"/>
    <property type="molecule type" value="Genomic_DNA"/>
</dbReference>